<reference evidence="9 10" key="1">
    <citation type="submission" date="2020-08" db="EMBL/GenBank/DDBJ databases">
        <title>Genomic Encyclopedia of Type Strains, Phase IV (KMG-IV): sequencing the most valuable type-strain genomes for metagenomic binning, comparative biology and taxonomic classification.</title>
        <authorList>
            <person name="Goeker M."/>
        </authorList>
    </citation>
    <scope>NUCLEOTIDE SEQUENCE [LARGE SCALE GENOMIC DNA]</scope>
    <source>
        <strain evidence="9 10">DSM 103725</strain>
    </source>
</reference>
<dbReference type="NCBIfam" id="TIGR01198">
    <property type="entry name" value="pgl"/>
    <property type="match status" value="1"/>
</dbReference>
<evidence type="ECO:0000256" key="7">
    <source>
        <dbReference type="RuleBase" id="RU365095"/>
    </source>
</evidence>
<evidence type="ECO:0000313" key="9">
    <source>
        <dbReference type="EMBL" id="MBB6430993.1"/>
    </source>
</evidence>
<dbReference type="Proteomes" id="UP000541810">
    <property type="component" value="Unassembled WGS sequence"/>
</dbReference>
<evidence type="ECO:0000256" key="3">
    <source>
        <dbReference type="ARBA" id="ARBA00004961"/>
    </source>
</evidence>
<evidence type="ECO:0000256" key="1">
    <source>
        <dbReference type="ARBA" id="ARBA00000832"/>
    </source>
</evidence>
<evidence type="ECO:0000259" key="8">
    <source>
        <dbReference type="Pfam" id="PF01182"/>
    </source>
</evidence>
<dbReference type="Gene3D" id="3.40.50.1360">
    <property type="match status" value="1"/>
</dbReference>
<protein>
    <recommendedName>
        <fullName evidence="6 7">6-phosphogluconolactonase</fullName>
        <shortName evidence="7">6PGL</shortName>
        <ecNumber evidence="5 7">3.1.1.31</ecNumber>
    </recommendedName>
</protein>
<dbReference type="UniPathway" id="UPA00115">
    <property type="reaction ID" value="UER00409"/>
</dbReference>
<comment type="pathway">
    <text evidence="3 7">Carbohydrate degradation; pentose phosphate pathway; D-ribulose 5-phosphate from D-glucose 6-phosphate (oxidative stage): step 2/3.</text>
</comment>
<dbReference type="EMBL" id="JACHGY010000001">
    <property type="protein sequence ID" value="MBB6430993.1"/>
    <property type="molecule type" value="Genomic_DNA"/>
</dbReference>
<keyword evidence="10" id="KW-1185">Reference proteome</keyword>
<organism evidence="9 10">
    <name type="scientific">Algisphaera agarilytica</name>
    <dbReference type="NCBI Taxonomy" id="1385975"/>
    <lineage>
        <taxon>Bacteria</taxon>
        <taxon>Pseudomonadati</taxon>
        <taxon>Planctomycetota</taxon>
        <taxon>Phycisphaerae</taxon>
        <taxon>Phycisphaerales</taxon>
        <taxon>Phycisphaeraceae</taxon>
        <taxon>Algisphaera</taxon>
    </lineage>
</organism>
<keyword evidence="7" id="KW-0378">Hydrolase</keyword>
<name>A0A7X0H8D0_9BACT</name>
<evidence type="ECO:0000256" key="5">
    <source>
        <dbReference type="ARBA" id="ARBA00013198"/>
    </source>
</evidence>
<comment type="caution">
    <text evidence="9">The sequence shown here is derived from an EMBL/GenBank/DDBJ whole genome shotgun (WGS) entry which is preliminary data.</text>
</comment>
<accession>A0A7X0H8D0</accession>
<evidence type="ECO:0000256" key="2">
    <source>
        <dbReference type="ARBA" id="ARBA00002681"/>
    </source>
</evidence>
<feature type="domain" description="Glucosamine/galactosamine-6-phosphate isomerase" evidence="8">
    <location>
        <begin position="12"/>
        <end position="243"/>
    </location>
</feature>
<proteinExistence type="inferred from homology"/>
<dbReference type="InterPro" id="IPR039104">
    <property type="entry name" value="6PGL"/>
</dbReference>
<comment type="catalytic activity">
    <reaction evidence="1 7">
        <text>6-phospho-D-glucono-1,5-lactone + H2O = 6-phospho-D-gluconate + H(+)</text>
        <dbReference type="Rhea" id="RHEA:12556"/>
        <dbReference type="ChEBI" id="CHEBI:15377"/>
        <dbReference type="ChEBI" id="CHEBI:15378"/>
        <dbReference type="ChEBI" id="CHEBI:57955"/>
        <dbReference type="ChEBI" id="CHEBI:58759"/>
        <dbReference type="EC" id="3.1.1.31"/>
    </reaction>
</comment>
<evidence type="ECO:0000313" key="10">
    <source>
        <dbReference type="Proteomes" id="UP000541810"/>
    </source>
</evidence>
<dbReference type="PANTHER" id="PTHR11054:SF0">
    <property type="entry name" value="6-PHOSPHOGLUCONOLACTONASE"/>
    <property type="match status" value="1"/>
</dbReference>
<dbReference type="PANTHER" id="PTHR11054">
    <property type="entry name" value="6-PHOSPHOGLUCONOLACTONASE"/>
    <property type="match status" value="1"/>
</dbReference>
<dbReference type="SUPFAM" id="SSF100950">
    <property type="entry name" value="NagB/RpiA/CoA transferase-like"/>
    <property type="match status" value="1"/>
</dbReference>
<evidence type="ECO:0000256" key="4">
    <source>
        <dbReference type="ARBA" id="ARBA00010662"/>
    </source>
</evidence>
<dbReference type="InterPro" id="IPR037171">
    <property type="entry name" value="NagB/RpiA_transferase-like"/>
</dbReference>
<dbReference type="Pfam" id="PF01182">
    <property type="entry name" value="Glucosamine_iso"/>
    <property type="match status" value="1"/>
</dbReference>
<dbReference type="GO" id="GO:0005975">
    <property type="term" value="P:carbohydrate metabolic process"/>
    <property type="evidence" value="ECO:0007669"/>
    <property type="project" value="UniProtKB-UniRule"/>
</dbReference>
<comment type="similarity">
    <text evidence="4 7">Belongs to the glucosamine/galactosamine-6-phosphate isomerase family. 6-phosphogluconolactonase subfamily.</text>
</comment>
<dbReference type="RefSeq" id="WP_184678492.1">
    <property type="nucleotide sequence ID" value="NZ_JACHGY010000001.1"/>
</dbReference>
<evidence type="ECO:0000256" key="6">
    <source>
        <dbReference type="ARBA" id="ARBA00020337"/>
    </source>
</evidence>
<gene>
    <name evidence="7" type="primary">pgl</name>
    <name evidence="9" type="ORF">HNQ40_002799</name>
</gene>
<dbReference type="GO" id="GO:0017057">
    <property type="term" value="F:6-phosphogluconolactonase activity"/>
    <property type="evidence" value="ECO:0007669"/>
    <property type="project" value="UniProtKB-UniRule"/>
</dbReference>
<comment type="function">
    <text evidence="2 7">Hydrolysis of 6-phosphogluconolactone to 6-phosphogluconate.</text>
</comment>
<dbReference type="InterPro" id="IPR005900">
    <property type="entry name" value="6-phosphogluconolactonase_DevB"/>
</dbReference>
<dbReference type="InterPro" id="IPR006148">
    <property type="entry name" value="Glc/Gal-6P_isomerase"/>
</dbReference>
<dbReference type="EC" id="3.1.1.31" evidence="5 7"/>
<dbReference type="GO" id="GO:0006098">
    <property type="term" value="P:pentose-phosphate shunt"/>
    <property type="evidence" value="ECO:0007669"/>
    <property type="project" value="UniProtKB-UniPathway"/>
</dbReference>
<dbReference type="CDD" id="cd01400">
    <property type="entry name" value="6PGL"/>
    <property type="match status" value="1"/>
</dbReference>
<sequence length="251" mass="26764">MIKLPGTVVVKPDTEALFEKLGADLLHSAEVAVEKRGVFHLALSGGGTPEPFYVRLVTDPLFRGIPWAQTHIWIVDERCVPEDHEKSNIKMIREAMTDHAGIPASQVHAMPVLADDPAAEYEATLAEAFGITDAPSDSNHPVLDFILLGMGGDCHTASLFPESPALHSTRWIDTNDGEKVVPPPRVTMTYPLINAARHVGVLAVGVGKTAALQSVADQAASGSPDIEQIPISGIAPKSSDLIWYLDQAAAG</sequence>
<dbReference type="AlphaFoldDB" id="A0A7X0H8D0"/>